<evidence type="ECO:0000313" key="3">
    <source>
        <dbReference type="Proteomes" id="UP000836841"/>
    </source>
</evidence>
<sequence length="139" mass="15437">MERTDEIRYTEEKSDGGAKSYKGALWGSGERMKDITDQEKPIKNPPRGKERYRKPERSRDPLDQRGCNGGQMAGIQAEERGGAEDDQIVDFESDPKALMVDISGDFDIADLEDVLEEDGETQPAGIDSNTIETLNLDQG</sequence>
<proteinExistence type="predicted"/>
<evidence type="ECO:0000256" key="1">
    <source>
        <dbReference type="SAM" id="MobiDB-lite"/>
    </source>
</evidence>
<accession>A0AAU9SKB7</accession>
<keyword evidence="3" id="KW-1185">Reference proteome</keyword>
<dbReference type="Proteomes" id="UP000836841">
    <property type="component" value="Chromosome 5"/>
</dbReference>
<feature type="region of interest" description="Disordered" evidence="1">
    <location>
        <begin position="1"/>
        <end position="70"/>
    </location>
</feature>
<gene>
    <name evidence="2" type="ORF">TAV2_LOCUS15703</name>
</gene>
<feature type="compositionally biased region" description="Basic and acidic residues" evidence="1">
    <location>
        <begin position="30"/>
        <end position="63"/>
    </location>
</feature>
<feature type="compositionally biased region" description="Polar residues" evidence="1">
    <location>
        <begin position="127"/>
        <end position="139"/>
    </location>
</feature>
<protein>
    <submittedName>
        <fullName evidence="2">Uncharacterized protein</fullName>
    </submittedName>
</protein>
<name>A0AAU9SKB7_THLAR</name>
<feature type="region of interest" description="Disordered" evidence="1">
    <location>
        <begin position="117"/>
        <end position="139"/>
    </location>
</feature>
<reference evidence="2 3" key="1">
    <citation type="submission" date="2022-03" db="EMBL/GenBank/DDBJ databases">
        <authorList>
            <person name="Nunn A."/>
            <person name="Chopra R."/>
            <person name="Nunn A."/>
            <person name="Contreras Garrido A."/>
        </authorList>
    </citation>
    <scope>NUCLEOTIDE SEQUENCE [LARGE SCALE GENOMIC DNA]</scope>
</reference>
<evidence type="ECO:0000313" key="2">
    <source>
        <dbReference type="EMBL" id="CAH2065521.1"/>
    </source>
</evidence>
<organism evidence="2 3">
    <name type="scientific">Thlaspi arvense</name>
    <name type="common">Field penny-cress</name>
    <dbReference type="NCBI Taxonomy" id="13288"/>
    <lineage>
        <taxon>Eukaryota</taxon>
        <taxon>Viridiplantae</taxon>
        <taxon>Streptophyta</taxon>
        <taxon>Embryophyta</taxon>
        <taxon>Tracheophyta</taxon>
        <taxon>Spermatophyta</taxon>
        <taxon>Magnoliopsida</taxon>
        <taxon>eudicotyledons</taxon>
        <taxon>Gunneridae</taxon>
        <taxon>Pentapetalae</taxon>
        <taxon>rosids</taxon>
        <taxon>malvids</taxon>
        <taxon>Brassicales</taxon>
        <taxon>Brassicaceae</taxon>
        <taxon>Thlaspideae</taxon>
        <taxon>Thlaspi</taxon>
    </lineage>
</organism>
<dbReference type="AlphaFoldDB" id="A0AAU9SKB7"/>
<feature type="compositionally biased region" description="Basic and acidic residues" evidence="1">
    <location>
        <begin position="1"/>
        <end position="16"/>
    </location>
</feature>
<dbReference type="EMBL" id="OU466861">
    <property type="protein sequence ID" value="CAH2065521.1"/>
    <property type="molecule type" value="Genomic_DNA"/>
</dbReference>